<organism evidence="4 5">
    <name type="scientific">Tetradesmus obliquus</name>
    <name type="common">Green alga</name>
    <name type="synonym">Acutodesmus obliquus</name>
    <dbReference type="NCBI Taxonomy" id="3088"/>
    <lineage>
        <taxon>Eukaryota</taxon>
        <taxon>Viridiplantae</taxon>
        <taxon>Chlorophyta</taxon>
        <taxon>core chlorophytes</taxon>
        <taxon>Chlorophyceae</taxon>
        <taxon>CS clade</taxon>
        <taxon>Sphaeropleales</taxon>
        <taxon>Scenedesmaceae</taxon>
        <taxon>Tetradesmus</taxon>
    </lineage>
</organism>
<evidence type="ECO:0000256" key="2">
    <source>
        <dbReference type="SAM" id="Phobius"/>
    </source>
</evidence>
<feature type="transmembrane region" description="Helical" evidence="2">
    <location>
        <begin position="147"/>
        <end position="166"/>
    </location>
</feature>
<protein>
    <recommendedName>
        <fullName evidence="3">EF-hand domain-containing protein</fullName>
    </recommendedName>
</protein>
<dbReference type="InterPro" id="IPR002048">
    <property type="entry name" value="EF_hand_dom"/>
</dbReference>
<dbReference type="GO" id="GO:0005509">
    <property type="term" value="F:calcium ion binding"/>
    <property type="evidence" value="ECO:0007669"/>
    <property type="project" value="InterPro"/>
</dbReference>
<accession>A0A383W6F7</accession>
<feature type="region of interest" description="Disordered" evidence="1">
    <location>
        <begin position="375"/>
        <end position="419"/>
    </location>
</feature>
<gene>
    <name evidence="4" type="ORF">BQ4739_LOCUS12858</name>
</gene>
<keyword evidence="2" id="KW-1133">Transmembrane helix</keyword>
<dbReference type="PANTHER" id="PTHR11319">
    <property type="entry name" value="G PROTEIN-COUPLED RECEPTOR-RELATED"/>
    <property type="match status" value="1"/>
</dbReference>
<dbReference type="PANTHER" id="PTHR11319:SF35">
    <property type="entry name" value="OUTER MEMBRANE PROTEIN PMPC-RELATED"/>
    <property type="match status" value="1"/>
</dbReference>
<feature type="transmembrane region" description="Helical" evidence="2">
    <location>
        <begin position="300"/>
        <end position="322"/>
    </location>
</feature>
<sequence>MSSIAVTPMSTKAWISLDCVLPRNDEVATNQVFYQIAAQLLLPLLYLALMLAAFLLYGIILSMRTKQPLLRGVIAKRLAAPIISAALCMLSYFYPSLAYTILGVFSCRYLDPSGDKYLIPGEELTARGWYWTEDLQRQCFVDPGHRVWALALGIPGTLALLAYPLLQGVILHRKAQQGQLTPTSDWFGSYGHLVEDFRPRLFYWGSIVELRKLVLVAVVLGLASTGVISQLVGCSLVLLGFAAATMGLLPYPYRVLNRLHLACAAVLLAVVWLNLFVAVGEEGGALSGGISGGHSLALQLLSVALVVAMVAVLLGMCGVMFYRKAVELLDADGDGRISWGDLQVNVAQMRAKGGLMGAVGKLLCCFGDTQQQQQQQKPGQQQRQQQQRQRTAMRKAAAAAAAKVSQSGKGKGNKGAQQQQQQAAAGAALTSAYSNVIKGSGGMMVIGGLAGSGNVAGSAAAAAAPPGSSKQP</sequence>
<dbReference type="PROSITE" id="PS00018">
    <property type="entry name" value="EF_HAND_1"/>
    <property type="match status" value="1"/>
</dbReference>
<feature type="transmembrane region" description="Helical" evidence="2">
    <location>
        <begin position="261"/>
        <end position="280"/>
    </location>
</feature>
<dbReference type="PROSITE" id="PS50222">
    <property type="entry name" value="EF_HAND_2"/>
    <property type="match status" value="1"/>
</dbReference>
<dbReference type="Proteomes" id="UP000256970">
    <property type="component" value="Unassembled WGS sequence"/>
</dbReference>
<feature type="transmembrane region" description="Helical" evidence="2">
    <location>
        <begin position="32"/>
        <end position="57"/>
    </location>
</feature>
<feature type="domain" description="EF-hand" evidence="3">
    <location>
        <begin position="317"/>
        <end position="352"/>
    </location>
</feature>
<reference evidence="4 5" key="1">
    <citation type="submission" date="2016-10" db="EMBL/GenBank/DDBJ databases">
        <authorList>
            <person name="Cai Z."/>
        </authorList>
    </citation>
    <scope>NUCLEOTIDE SEQUENCE [LARGE SCALE GENOMIC DNA]</scope>
</reference>
<dbReference type="InterPro" id="IPR018247">
    <property type="entry name" value="EF_Hand_1_Ca_BS"/>
</dbReference>
<keyword evidence="5" id="KW-1185">Reference proteome</keyword>
<dbReference type="AlphaFoldDB" id="A0A383W6F7"/>
<evidence type="ECO:0000313" key="4">
    <source>
        <dbReference type="EMBL" id="SZX72709.1"/>
    </source>
</evidence>
<feature type="transmembrane region" description="Helical" evidence="2">
    <location>
        <begin position="78"/>
        <end position="102"/>
    </location>
</feature>
<keyword evidence="2" id="KW-0472">Membrane</keyword>
<dbReference type="EMBL" id="FNXT01001149">
    <property type="protein sequence ID" value="SZX72709.1"/>
    <property type="molecule type" value="Genomic_DNA"/>
</dbReference>
<keyword evidence="2" id="KW-0812">Transmembrane</keyword>
<proteinExistence type="predicted"/>
<evidence type="ECO:0000259" key="3">
    <source>
        <dbReference type="PROSITE" id="PS50222"/>
    </source>
</evidence>
<feature type="transmembrane region" description="Helical" evidence="2">
    <location>
        <begin position="201"/>
        <end position="222"/>
    </location>
</feature>
<evidence type="ECO:0000313" key="5">
    <source>
        <dbReference type="Proteomes" id="UP000256970"/>
    </source>
</evidence>
<feature type="transmembrane region" description="Helical" evidence="2">
    <location>
        <begin position="228"/>
        <end position="249"/>
    </location>
</feature>
<evidence type="ECO:0000256" key="1">
    <source>
        <dbReference type="SAM" id="MobiDB-lite"/>
    </source>
</evidence>
<name>A0A383W6F7_TETOB</name>
<feature type="compositionally biased region" description="Low complexity" evidence="1">
    <location>
        <begin position="375"/>
        <end position="403"/>
    </location>
</feature>